<feature type="binding site" evidence="4">
    <location>
        <position position="98"/>
    </location>
    <ligand>
        <name>substrate</name>
    </ligand>
</feature>
<evidence type="ECO:0000256" key="4">
    <source>
        <dbReference type="PIRSR" id="PIRSR639383-2"/>
    </source>
</evidence>
<dbReference type="STRING" id="1353009.A0A1Y2IY36"/>
<feature type="binding site" evidence="4">
    <location>
        <begin position="89"/>
        <end position="92"/>
    </location>
    <ligand>
        <name>substrate</name>
    </ligand>
</feature>
<gene>
    <name evidence="10" type="ORF">PYCCODRAFT_1431848</name>
</gene>
<dbReference type="PROSITE" id="PS00892">
    <property type="entry name" value="HIT_1"/>
    <property type="match status" value="1"/>
</dbReference>
<keyword evidence="1 7" id="KW-0547">Nucleotide-binding</keyword>
<dbReference type="EMBL" id="KZ084091">
    <property type="protein sequence ID" value="OSD06028.1"/>
    <property type="molecule type" value="Genomic_DNA"/>
</dbReference>
<feature type="site" description="Important for induction of apoptosis" evidence="5">
    <location>
        <position position="116"/>
    </location>
</feature>
<dbReference type="OrthoDB" id="680339at2759"/>
<feature type="binding site" evidence="4">
    <location>
        <position position="83"/>
    </location>
    <ligand>
        <name>substrate</name>
    </ligand>
</feature>
<dbReference type="Proteomes" id="UP000193067">
    <property type="component" value="Unassembled WGS sequence"/>
</dbReference>
<organism evidence="10 11">
    <name type="scientific">Trametes coccinea (strain BRFM310)</name>
    <name type="common">Pycnoporus coccineus</name>
    <dbReference type="NCBI Taxonomy" id="1353009"/>
    <lineage>
        <taxon>Eukaryota</taxon>
        <taxon>Fungi</taxon>
        <taxon>Dikarya</taxon>
        <taxon>Basidiomycota</taxon>
        <taxon>Agaricomycotina</taxon>
        <taxon>Agaricomycetes</taxon>
        <taxon>Polyporales</taxon>
        <taxon>Polyporaceae</taxon>
        <taxon>Trametes</taxon>
    </lineage>
</organism>
<dbReference type="PANTHER" id="PTHR46243">
    <property type="entry name" value="BIS(5'-ADENOSYL)-TRIPHOSPHATASE"/>
    <property type="match status" value="1"/>
</dbReference>
<comment type="catalytic activity">
    <reaction evidence="7">
        <text>P(1),P(3)-bis(5'-adenosyl) triphosphate + H2O = AMP + ADP + 2 H(+)</text>
        <dbReference type="Rhea" id="RHEA:13893"/>
        <dbReference type="ChEBI" id="CHEBI:15377"/>
        <dbReference type="ChEBI" id="CHEBI:15378"/>
        <dbReference type="ChEBI" id="CHEBI:58529"/>
        <dbReference type="ChEBI" id="CHEBI:456215"/>
        <dbReference type="ChEBI" id="CHEBI:456216"/>
        <dbReference type="EC" id="3.6.1.29"/>
    </reaction>
</comment>
<dbReference type="CDD" id="cd01275">
    <property type="entry name" value="FHIT"/>
    <property type="match status" value="1"/>
</dbReference>
<evidence type="ECO:0000256" key="5">
    <source>
        <dbReference type="PIRSR" id="PIRSR639383-3"/>
    </source>
</evidence>
<dbReference type="PANTHER" id="PTHR46243:SF1">
    <property type="entry name" value="BIS(5'-ADENOSYL)-TRIPHOSPHATASE"/>
    <property type="match status" value="1"/>
</dbReference>
<dbReference type="InterPro" id="IPR011146">
    <property type="entry name" value="HIT-like"/>
</dbReference>
<dbReference type="GO" id="GO:0000166">
    <property type="term" value="F:nucleotide binding"/>
    <property type="evidence" value="ECO:0007669"/>
    <property type="project" value="UniProtKB-KW"/>
</dbReference>
<evidence type="ECO:0000313" key="11">
    <source>
        <dbReference type="Proteomes" id="UP000193067"/>
    </source>
</evidence>
<evidence type="ECO:0000256" key="1">
    <source>
        <dbReference type="ARBA" id="ARBA00022741"/>
    </source>
</evidence>
<dbReference type="Gene3D" id="3.30.428.10">
    <property type="entry name" value="HIT-like"/>
    <property type="match status" value="1"/>
</dbReference>
<dbReference type="Pfam" id="PF01230">
    <property type="entry name" value="HIT"/>
    <property type="match status" value="1"/>
</dbReference>
<sequence length="189" mass="21012">MSALFFSSFDVSRQAFYRSRLAAAIVNLKPIVPGHVLVIPTRVVPRLADLKHDELAALMRSVQHVGRVIERVYGADGLTIACQDGKAAGQTVPHVHFHILPRKLQGDVFARNDDVYPALERAEGRLPEEFRQVPHRVQMDADEDRKPRTLEDMEKEARWLKTFFDAAEAAEAEAEAEPDAASEASGKAS</sequence>
<evidence type="ECO:0000256" key="8">
    <source>
        <dbReference type="SAM" id="MobiDB-lite"/>
    </source>
</evidence>
<feature type="binding site" evidence="4">
    <location>
        <position position="27"/>
    </location>
    <ligand>
        <name>substrate</name>
    </ligand>
</feature>
<dbReference type="AlphaFoldDB" id="A0A1Y2IY36"/>
<evidence type="ECO:0000259" key="9">
    <source>
        <dbReference type="PROSITE" id="PS51084"/>
    </source>
</evidence>
<dbReference type="FunFam" id="3.30.428.10:FF:000011">
    <property type="entry name" value="Fragile histidine triad"/>
    <property type="match status" value="1"/>
</dbReference>
<comment type="cofactor">
    <cofactor evidence="7">
        <name>Mn(2+)</name>
        <dbReference type="ChEBI" id="CHEBI:29035"/>
    </cofactor>
</comment>
<dbReference type="GO" id="GO:0047710">
    <property type="term" value="F:bis(5'-adenosyl)-triphosphatase activity"/>
    <property type="evidence" value="ECO:0007669"/>
    <property type="project" value="UniProtKB-UniRule"/>
</dbReference>
<protein>
    <recommendedName>
        <fullName evidence="7">Bis(5'-adenosyl)-triphosphatase</fullName>
        <ecNumber evidence="7">3.6.1.29</ecNumber>
    </recommendedName>
</protein>
<feature type="region of interest" description="Disordered" evidence="8">
    <location>
        <begin position="169"/>
        <end position="189"/>
    </location>
</feature>
<keyword evidence="11" id="KW-1185">Reference proteome</keyword>
<dbReference type="InterPro" id="IPR039383">
    <property type="entry name" value="FHIT"/>
</dbReference>
<dbReference type="InterPro" id="IPR036265">
    <property type="entry name" value="HIT-like_sf"/>
</dbReference>
<dbReference type="InterPro" id="IPR019808">
    <property type="entry name" value="Histidine_triad_CS"/>
</dbReference>
<evidence type="ECO:0000256" key="2">
    <source>
        <dbReference type="ARBA" id="ARBA00022801"/>
    </source>
</evidence>
<dbReference type="InterPro" id="IPR051884">
    <property type="entry name" value="Bis(5'-adenosyl)-TPase_reg"/>
</dbReference>
<name>A0A1Y2IY36_TRAC3</name>
<feature type="active site" description="Tele-AMP-histidine intermediate" evidence="3">
    <location>
        <position position="96"/>
    </location>
</feature>
<keyword evidence="2 7" id="KW-0378">Hydrolase</keyword>
<reference evidence="10 11" key="1">
    <citation type="journal article" date="2015" name="Biotechnol. Biofuels">
        <title>Enhanced degradation of softwood versus hardwood by the white-rot fungus Pycnoporus coccineus.</title>
        <authorList>
            <person name="Couturier M."/>
            <person name="Navarro D."/>
            <person name="Chevret D."/>
            <person name="Henrissat B."/>
            <person name="Piumi F."/>
            <person name="Ruiz-Duenas F.J."/>
            <person name="Martinez A.T."/>
            <person name="Grigoriev I.V."/>
            <person name="Riley R."/>
            <person name="Lipzen A."/>
            <person name="Berrin J.G."/>
            <person name="Master E.R."/>
            <person name="Rosso M.N."/>
        </authorList>
    </citation>
    <scope>NUCLEOTIDE SEQUENCE [LARGE SCALE GENOMIC DNA]</scope>
    <source>
        <strain evidence="10 11">BRFM310</strain>
    </source>
</reference>
<proteinExistence type="predicted"/>
<feature type="short sequence motif" description="Histidine triad motif" evidence="6">
    <location>
        <begin position="94"/>
        <end position="98"/>
    </location>
</feature>
<feature type="domain" description="HIT" evidence="9">
    <location>
        <begin position="2"/>
        <end position="110"/>
    </location>
</feature>
<dbReference type="EC" id="3.6.1.29" evidence="7"/>
<evidence type="ECO:0000256" key="6">
    <source>
        <dbReference type="PROSITE-ProRule" id="PRU00464"/>
    </source>
</evidence>
<feature type="compositionally biased region" description="Acidic residues" evidence="8">
    <location>
        <begin position="169"/>
        <end position="180"/>
    </location>
</feature>
<evidence type="ECO:0000256" key="3">
    <source>
        <dbReference type="PIRSR" id="PIRSR639383-1"/>
    </source>
</evidence>
<accession>A0A1Y2IY36</accession>
<evidence type="ECO:0000256" key="7">
    <source>
        <dbReference type="RuleBase" id="RU366076"/>
    </source>
</evidence>
<dbReference type="PROSITE" id="PS51084">
    <property type="entry name" value="HIT_2"/>
    <property type="match status" value="1"/>
</dbReference>
<dbReference type="SUPFAM" id="SSF54197">
    <property type="entry name" value="HIT-like"/>
    <property type="match status" value="1"/>
</dbReference>
<evidence type="ECO:0000313" key="10">
    <source>
        <dbReference type="EMBL" id="OSD06028.1"/>
    </source>
</evidence>